<dbReference type="Proteomes" id="UP000094389">
    <property type="component" value="Unassembled WGS sequence"/>
</dbReference>
<keyword evidence="2" id="KW-0472">Membrane</keyword>
<dbReference type="GeneID" id="30988872"/>
<proteinExistence type="predicted"/>
<keyword evidence="2" id="KW-0812">Transmembrane</keyword>
<feature type="region of interest" description="Disordered" evidence="1">
    <location>
        <begin position="1"/>
        <end position="21"/>
    </location>
</feature>
<name>A0A1E4S527_CYBJN</name>
<evidence type="ECO:0000313" key="3">
    <source>
        <dbReference type="EMBL" id="ODV74619.1"/>
    </source>
</evidence>
<feature type="transmembrane region" description="Helical" evidence="2">
    <location>
        <begin position="32"/>
        <end position="51"/>
    </location>
</feature>
<keyword evidence="4" id="KW-1185">Reference proteome</keyword>
<evidence type="ECO:0000313" key="4">
    <source>
        <dbReference type="Proteomes" id="UP000094389"/>
    </source>
</evidence>
<protein>
    <submittedName>
        <fullName evidence="3">Uncharacterized protein</fullName>
    </submittedName>
</protein>
<evidence type="ECO:0000256" key="1">
    <source>
        <dbReference type="SAM" id="MobiDB-lite"/>
    </source>
</evidence>
<feature type="transmembrane region" description="Helical" evidence="2">
    <location>
        <begin position="95"/>
        <end position="114"/>
    </location>
</feature>
<organism evidence="3 4">
    <name type="scientific">Cyberlindnera jadinii (strain ATCC 18201 / CBS 1600 / BCRC 20928 / JCM 3617 / NBRC 0987 / NRRL Y-1542)</name>
    <name type="common">Torula yeast</name>
    <name type="synonym">Candida utilis</name>
    <dbReference type="NCBI Taxonomy" id="983966"/>
    <lineage>
        <taxon>Eukaryota</taxon>
        <taxon>Fungi</taxon>
        <taxon>Dikarya</taxon>
        <taxon>Ascomycota</taxon>
        <taxon>Saccharomycotina</taxon>
        <taxon>Saccharomycetes</taxon>
        <taxon>Phaffomycetales</taxon>
        <taxon>Phaffomycetaceae</taxon>
        <taxon>Cyberlindnera</taxon>
    </lineage>
</organism>
<evidence type="ECO:0000256" key="2">
    <source>
        <dbReference type="SAM" id="Phobius"/>
    </source>
</evidence>
<accession>A0A1E4S527</accession>
<keyword evidence="2" id="KW-1133">Transmembrane helix</keyword>
<sequence length="115" mass="13022">MSNIEQKRDGISHTEPKSIRPIPDLDRSWLKLSLWFLLFVLMSYSVLVSSMHHPSTSLLSYIPTWTQKLINRNTNTVGIGGPIFTSFDFDPNVDLSPTPVIVFGMLMIIFVVLLS</sequence>
<dbReference type="RefSeq" id="XP_020071658.1">
    <property type="nucleotide sequence ID" value="XM_020214476.1"/>
</dbReference>
<reference evidence="3 4" key="1">
    <citation type="journal article" date="2016" name="Proc. Natl. Acad. Sci. U.S.A.">
        <title>Comparative genomics of biotechnologically important yeasts.</title>
        <authorList>
            <person name="Riley R."/>
            <person name="Haridas S."/>
            <person name="Wolfe K.H."/>
            <person name="Lopes M.R."/>
            <person name="Hittinger C.T."/>
            <person name="Goeker M."/>
            <person name="Salamov A.A."/>
            <person name="Wisecaver J.H."/>
            <person name="Long T.M."/>
            <person name="Calvey C.H."/>
            <person name="Aerts A.L."/>
            <person name="Barry K.W."/>
            <person name="Choi C."/>
            <person name="Clum A."/>
            <person name="Coughlan A.Y."/>
            <person name="Deshpande S."/>
            <person name="Douglass A.P."/>
            <person name="Hanson S.J."/>
            <person name="Klenk H.-P."/>
            <person name="LaButti K.M."/>
            <person name="Lapidus A."/>
            <person name="Lindquist E.A."/>
            <person name="Lipzen A.M."/>
            <person name="Meier-Kolthoff J.P."/>
            <person name="Ohm R.A."/>
            <person name="Otillar R.P."/>
            <person name="Pangilinan J.L."/>
            <person name="Peng Y."/>
            <person name="Rokas A."/>
            <person name="Rosa C.A."/>
            <person name="Scheuner C."/>
            <person name="Sibirny A.A."/>
            <person name="Slot J.C."/>
            <person name="Stielow J.B."/>
            <person name="Sun H."/>
            <person name="Kurtzman C.P."/>
            <person name="Blackwell M."/>
            <person name="Grigoriev I.V."/>
            <person name="Jeffries T.W."/>
        </authorList>
    </citation>
    <scope>NUCLEOTIDE SEQUENCE [LARGE SCALE GENOMIC DNA]</scope>
    <source>
        <strain evidence="4">ATCC 18201 / CBS 1600 / BCRC 20928 / JCM 3617 / NBRC 0987 / NRRL Y-1542</strain>
    </source>
</reference>
<gene>
    <name evidence="3" type="ORF">CYBJADRAFT_166418</name>
</gene>
<dbReference type="AlphaFoldDB" id="A0A1E4S527"/>
<dbReference type="EMBL" id="KV453927">
    <property type="protein sequence ID" value="ODV74619.1"/>
    <property type="molecule type" value="Genomic_DNA"/>
</dbReference>